<dbReference type="InterPro" id="IPR050807">
    <property type="entry name" value="TransReg_Diox_bact_type"/>
</dbReference>
<dbReference type="RefSeq" id="WP_038088202.1">
    <property type="nucleotide sequence ID" value="NZ_JMIR01000014.1"/>
</dbReference>
<evidence type="ECO:0000256" key="1">
    <source>
        <dbReference type="ARBA" id="ARBA00023125"/>
    </source>
</evidence>
<proteinExistence type="predicted"/>
<dbReference type="CDD" id="cd00093">
    <property type="entry name" value="HTH_XRE"/>
    <property type="match status" value="1"/>
</dbReference>
<dbReference type="eggNOG" id="COG1396">
    <property type="taxonomic scope" value="Bacteria"/>
</dbReference>
<dbReference type="STRING" id="1157490.EL26_11475"/>
<organism evidence="3 4">
    <name type="scientific">Tumebacillus flagellatus</name>
    <dbReference type="NCBI Taxonomy" id="1157490"/>
    <lineage>
        <taxon>Bacteria</taxon>
        <taxon>Bacillati</taxon>
        <taxon>Bacillota</taxon>
        <taxon>Bacilli</taxon>
        <taxon>Bacillales</taxon>
        <taxon>Alicyclobacillaceae</taxon>
        <taxon>Tumebacillus</taxon>
    </lineage>
</organism>
<feature type="domain" description="HTH cro/C1-type" evidence="2">
    <location>
        <begin position="9"/>
        <end position="63"/>
    </location>
</feature>
<dbReference type="Proteomes" id="UP000027931">
    <property type="component" value="Unassembled WGS sequence"/>
</dbReference>
<dbReference type="Gene3D" id="1.10.260.40">
    <property type="entry name" value="lambda repressor-like DNA-binding domains"/>
    <property type="match status" value="1"/>
</dbReference>
<evidence type="ECO:0000259" key="2">
    <source>
        <dbReference type="PROSITE" id="PS50943"/>
    </source>
</evidence>
<evidence type="ECO:0000313" key="3">
    <source>
        <dbReference type="EMBL" id="KEO83084.1"/>
    </source>
</evidence>
<dbReference type="OrthoDB" id="3035529at2"/>
<protein>
    <submittedName>
        <fullName evidence="3">Transcriptional regulator</fullName>
    </submittedName>
</protein>
<dbReference type="GO" id="GO:0003677">
    <property type="term" value="F:DNA binding"/>
    <property type="evidence" value="ECO:0007669"/>
    <property type="project" value="UniProtKB-KW"/>
</dbReference>
<comment type="caution">
    <text evidence="3">The sequence shown here is derived from an EMBL/GenBank/DDBJ whole genome shotgun (WGS) entry which is preliminary data.</text>
</comment>
<keyword evidence="1" id="KW-0238">DNA-binding</keyword>
<dbReference type="SMART" id="SM00530">
    <property type="entry name" value="HTH_XRE"/>
    <property type="match status" value="1"/>
</dbReference>
<dbReference type="EMBL" id="JMIR01000014">
    <property type="protein sequence ID" value="KEO83084.1"/>
    <property type="molecule type" value="Genomic_DNA"/>
</dbReference>
<dbReference type="InterPro" id="IPR001387">
    <property type="entry name" value="Cro/C1-type_HTH"/>
</dbReference>
<dbReference type="InterPro" id="IPR010982">
    <property type="entry name" value="Lambda_DNA-bd_dom_sf"/>
</dbReference>
<gene>
    <name evidence="3" type="ORF">EL26_11475</name>
</gene>
<sequence>MQDTIGKRLRAYRKLKNLTQQELADRLHVSIAIVGAIERGTRVPTPDLLRQIHDVLGVTEQELRGESVTFGG</sequence>
<dbReference type="AlphaFoldDB" id="A0A074LPS7"/>
<dbReference type="GO" id="GO:0003700">
    <property type="term" value="F:DNA-binding transcription factor activity"/>
    <property type="evidence" value="ECO:0007669"/>
    <property type="project" value="TreeGrafter"/>
</dbReference>
<evidence type="ECO:0000313" key="4">
    <source>
        <dbReference type="Proteomes" id="UP000027931"/>
    </source>
</evidence>
<dbReference type="PANTHER" id="PTHR46797:SF1">
    <property type="entry name" value="METHYLPHOSPHONATE SYNTHASE"/>
    <property type="match status" value="1"/>
</dbReference>
<name>A0A074LPS7_9BACL</name>
<dbReference type="PANTHER" id="PTHR46797">
    <property type="entry name" value="HTH-TYPE TRANSCRIPTIONAL REGULATOR"/>
    <property type="match status" value="1"/>
</dbReference>
<dbReference type="Pfam" id="PF01381">
    <property type="entry name" value="HTH_3"/>
    <property type="match status" value="1"/>
</dbReference>
<keyword evidence="4" id="KW-1185">Reference proteome</keyword>
<accession>A0A074LPS7</accession>
<dbReference type="PROSITE" id="PS50943">
    <property type="entry name" value="HTH_CROC1"/>
    <property type="match status" value="1"/>
</dbReference>
<reference evidence="3 4" key="1">
    <citation type="journal article" date="2013" name="Int. J. Syst. Evol. Microbiol.">
        <title>Tumebacillus flagellatus sp. nov., an alpha-amylase/pullulanase-producing bacterium isolated from cassava wastewater.</title>
        <authorList>
            <person name="Wang Q."/>
            <person name="Xie N."/>
            <person name="Qin Y."/>
            <person name="Shen N."/>
            <person name="Zhu J."/>
            <person name="Mi H."/>
            <person name="Huang R."/>
        </authorList>
    </citation>
    <scope>NUCLEOTIDE SEQUENCE [LARGE SCALE GENOMIC DNA]</scope>
    <source>
        <strain evidence="3 4">GST4</strain>
    </source>
</reference>
<dbReference type="SUPFAM" id="SSF47413">
    <property type="entry name" value="lambda repressor-like DNA-binding domains"/>
    <property type="match status" value="1"/>
</dbReference>
<dbReference type="GO" id="GO:0005829">
    <property type="term" value="C:cytosol"/>
    <property type="evidence" value="ECO:0007669"/>
    <property type="project" value="TreeGrafter"/>
</dbReference>